<gene>
    <name evidence="1" type="ORF">GCM10011351_12430</name>
</gene>
<dbReference type="EMBL" id="BMLG01000004">
    <property type="protein sequence ID" value="GGM28051.1"/>
    <property type="molecule type" value="Genomic_DNA"/>
</dbReference>
<evidence type="ECO:0000313" key="1">
    <source>
        <dbReference type="EMBL" id="GGM28051.1"/>
    </source>
</evidence>
<reference evidence="1" key="2">
    <citation type="submission" date="2020-09" db="EMBL/GenBank/DDBJ databases">
        <authorList>
            <person name="Sun Q."/>
            <person name="Zhou Y."/>
        </authorList>
    </citation>
    <scope>NUCLEOTIDE SEQUENCE</scope>
    <source>
        <strain evidence="1">CGMCC 1.6333</strain>
    </source>
</reference>
<dbReference type="AlphaFoldDB" id="A0A917TMQ1"/>
<dbReference type="Proteomes" id="UP000618460">
    <property type="component" value="Unassembled WGS sequence"/>
</dbReference>
<accession>A0A917TMQ1</accession>
<evidence type="ECO:0000313" key="2">
    <source>
        <dbReference type="Proteomes" id="UP000618460"/>
    </source>
</evidence>
<sequence length="79" mass="8655">MHCCIRLKIKCTTFVVRRNNKDNEAKVKILCDRDKAVCISSIGIVFPNKETTSVGLIGSLANAILVQNIPAAKIKNGEK</sequence>
<organism evidence="1 2">
    <name type="scientific">Paraliobacillus quinghaiensis</name>
    <dbReference type="NCBI Taxonomy" id="470815"/>
    <lineage>
        <taxon>Bacteria</taxon>
        <taxon>Bacillati</taxon>
        <taxon>Bacillota</taxon>
        <taxon>Bacilli</taxon>
        <taxon>Bacillales</taxon>
        <taxon>Bacillaceae</taxon>
        <taxon>Paraliobacillus</taxon>
    </lineage>
</organism>
<proteinExistence type="predicted"/>
<reference evidence="1" key="1">
    <citation type="journal article" date="2014" name="Int. J. Syst. Evol. Microbiol.">
        <title>Complete genome sequence of Corynebacterium casei LMG S-19264T (=DSM 44701T), isolated from a smear-ripened cheese.</title>
        <authorList>
            <consortium name="US DOE Joint Genome Institute (JGI-PGF)"/>
            <person name="Walter F."/>
            <person name="Albersmeier A."/>
            <person name="Kalinowski J."/>
            <person name="Ruckert C."/>
        </authorList>
    </citation>
    <scope>NUCLEOTIDE SEQUENCE</scope>
    <source>
        <strain evidence="1">CGMCC 1.6333</strain>
    </source>
</reference>
<comment type="caution">
    <text evidence="1">The sequence shown here is derived from an EMBL/GenBank/DDBJ whole genome shotgun (WGS) entry which is preliminary data.</text>
</comment>
<protein>
    <submittedName>
        <fullName evidence="1">Uncharacterized protein</fullName>
    </submittedName>
</protein>
<name>A0A917TMQ1_9BACI</name>
<keyword evidence="2" id="KW-1185">Reference proteome</keyword>